<dbReference type="Proteomes" id="UP001497516">
    <property type="component" value="Chromosome 2"/>
</dbReference>
<evidence type="ECO:0000313" key="2">
    <source>
        <dbReference type="Proteomes" id="UP001497516"/>
    </source>
</evidence>
<proteinExistence type="predicted"/>
<dbReference type="AlphaFoldDB" id="A0AAV2D9G0"/>
<sequence length="262" mass="28472">MRGALSSLLEICGFAGRLLYAAFTTVLAIAIANQEKVRNSSDPHKATEEVDSKVIVKPLLLGPGQIASNGAVTCKKRRRSSVGLASAAPSEKRRRCPKIVLWKFHIPSLDELERGEDAASLPPDAPSPSTNKIETVIAASNPDLITLRPRDGASGVRENYGTGTPVNVSPLSPVVLLRPLKVEMWRYLRIPSRKIQIPMASEIDGVDKADSDIRLMPRSPTLLKLRPCTGARFNGLIRGRGKPGLASCCWPVTVLRPPMMKR</sequence>
<reference evidence="1 2" key="1">
    <citation type="submission" date="2024-04" db="EMBL/GenBank/DDBJ databases">
        <authorList>
            <person name="Fracassetti M."/>
        </authorList>
    </citation>
    <scope>NUCLEOTIDE SEQUENCE [LARGE SCALE GENOMIC DNA]</scope>
</reference>
<evidence type="ECO:0000313" key="1">
    <source>
        <dbReference type="EMBL" id="CAL1369705.1"/>
    </source>
</evidence>
<gene>
    <name evidence="1" type="ORF">LTRI10_LOCUS12175</name>
</gene>
<dbReference type="EMBL" id="OZ034815">
    <property type="protein sequence ID" value="CAL1369705.1"/>
    <property type="molecule type" value="Genomic_DNA"/>
</dbReference>
<name>A0AAV2D9G0_9ROSI</name>
<organism evidence="1 2">
    <name type="scientific">Linum trigynum</name>
    <dbReference type="NCBI Taxonomy" id="586398"/>
    <lineage>
        <taxon>Eukaryota</taxon>
        <taxon>Viridiplantae</taxon>
        <taxon>Streptophyta</taxon>
        <taxon>Embryophyta</taxon>
        <taxon>Tracheophyta</taxon>
        <taxon>Spermatophyta</taxon>
        <taxon>Magnoliopsida</taxon>
        <taxon>eudicotyledons</taxon>
        <taxon>Gunneridae</taxon>
        <taxon>Pentapetalae</taxon>
        <taxon>rosids</taxon>
        <taxon>fabids</taxon>
        <taxon>Malpighiales</taxon>
        <taxon>Linaceae</taxon>
        <taxon>Linum</taxon>
    </lineage>
</organism>
<accession>A0AAV2D9G0</accession>
<keyword evidence="2" id="KW-1185">Reference proteome</keyword>
<protein>
    <submittedName>
        <fullName evidence="1">Uncharacterized protein</fullName>
    </submittedName>
</protein>